<dbReference type="PANTHER" id="PTHR30634:SF14">
    <property type="match status" value="1"/>
</dbReference>
<keyword evidence="3" id="KW-1185">Reference proteome</keyword>
<reference evidence="3" key="1">
    <citation type="journal article" date="2019" name="Int. J. Syst. Evol. Microbiol.">
        <title>The Global Catalogue of Microorganisms (GCM) 10K type strain sequencing project: providing services to taxonomists for standard genome sequencing and annotation.</title>
        <authorList>
            <consortium name="The Broad Institute Genomics Platform"/>
            <consortium name="The Broad Institute Genome Sequencing Center for Infectious Disease"/>
            <person name="Wu L."/>
            <person name="Ma J."/>
        </authorList>
    </citation>
    <scope>NUCLEOTIDE SEQUENCE [LARGE SCALE GENOMIC DNA]</scope>
    <source>
        <strain evidence="3">ICMP 6774ER</strain>
    </source>
</reference>
<feature type="compositionally biased region" description="Low complexity" evidence="1">
    <location>
        <begin position="721"/>
        <end position="733"/>
    </location>
</feature>
<gene>
    <name evidence="2" type="ORF">ACFSKW_22070</name>
</gene>
<evidence type="ECO:0000313" key="2">
    <source>
        <dbReference type="EMBL" id="MFD1934158.1"/>
    </source>
</evidence>
<sequence length="900" mass="92970">MTVSVLGIRHHGPGSARAVREELRRLEPDAVLVEGPPEADALLGLAPEMEPPVALLAHARARAVFWPFAVFSPEWQAILYGAAARIPVRFIDLPAAATLAAPDTDAHAGPHSDPLGELAAAAGYDDPERWWEDVVEHRGDTPFQVIAEAMAAVREGYAPADREARREAHMRRCLRAAIKEGFRRIAVVCGAWHVPALTGPLPPATADNALLRGLPKVKTELTWVPWTYGRLASWSGYGAGITSPGWYHHLFTAPDRPVERWLTAAAAVLREEGLAVSSAHVIEAIRLAEGLAALRGRPLAGLGEVTDAVRAVLCDGDELLVSLVQRRMVVGDRLGAVSERTPMVPLQRDLAEQRRKVKLKAEAVDRELDLDLRRPLDLARSHLLHRLRMLGVEWGRLGETRGKGTFREVWRLAWHPEFDLTLIESAALGTTVESAATRRARDLASDAGAGAPGRVRPAPAGTRGVMPSPGPPSPGAPSPGAAVPAGAAVSLAGLTGLVELCLLADLRDALPDVLAALSAKAALDTDLTHLMAALPAMARAHRYGDVRGTSAAGLEAVAESMLDRICAGLPAAVAGLDDESAAALVVHVDAVHAAAALLADSAVASTPRGPAEPVPAPAPRTIGEGPAATSPMADSPSAEPGATPAGSPSAEPGPTPAGSPSAGSEVPAGPGASVSGEDCGATPSGGGSSAGAGSEVPAGPGASVSGEDCGATPSGGGASAGAGSTAPVGSGTSTHDEVSRGKASPRERWLATLGAVCDHAEPHGLIEGRLTRLLLDAGKLDARDASDRMSRAMSHGHPPARSAAWVEGFLAGGALMLVHDPRLLALVDGWLSGLTGDQFTEVLPLLRRTFAAFEAPERRAIGQRVRAAGSGTASRPHEVDDDRAAEAVRTVQTILGVAHG</sequence>
<feature type="region of interest" description="Disordered" evidence="1">
    <location>
        <begin position="439"/>
        <end position="482"/>
    </location>
</feature>
<dbReference type="PANTHER" id="PTHR30634">
    <property type="entry name" value="OUTER MEMBRANE LOLAB LIPOPROTEIN INSERTION APPARATUS"/>
    <property type="match status" value="1"/>
</dbReference>
<dbReference type="InterPro" id="IPR050458">
    <property type="entry name" value="LolB"/>
</dbReference>
<organism evidence="2 3">
    <name type="scientific">Nonomuraea mangrovi</name>
    <dbReference type="NCBI Taxonomy" id="2316207"/>
    <lineage>
        <taxon>Bacteria</taxon>
        <taxon>Bacillati</taxon>
        <taxon>Actinomycetota</taxon>
        <taxon>Actinomycetes</taxon>
        <taxon>Streptosporangiales</taxon>
        <taxon>Streptosporangiaceae</taxon>
        <taxon>Nonomuraea</taxon>
    </lineage>
</organism>
<dbReference type="Proteomes" id="UP001597368">
    <property type="component" value="Unassembled WGS sequence"/>
</dbReference>
<feature type="compositionally biased region" description="Low complexity" evidence="1">
    <location>
        <begin position="691"/>
        <end position="703"/>
    </location>
</feature>
<dbReference type="Pfam" id="PF18934">
    <property type="entry name" value="DUF5682"/>
    <property type="match status" value="2"/>
</dbReference>
<feature type="compositionally biased region" description="Low complexity" evidence="1">
    <location>
        <begin position="635"/>
        <end position="650"/>
    </location>
</feature>
<comment type="caution">
    <text evidence="2">The sequence shown here is derived from an EMBL/GenBank/DDBJ whole genome shotgun (WGS) entry which is preliminary data.</text>
</comment>
<dbReference type="EMBL" id="JBHUFV010000033">
    <property type="protein sequence ID" value="MFD1934158.1"/>
    <property type="molecule type" value="Genomic_DNA"/>
</dbReference>
<dbReference type="InterPro" id="IPR043737">
    <property type="entry name" value="DUF5682"/>
</dbReference>
<feature type="region of interest" description="Disordered" evidence="1">
    <location>
        <begin position="605"/>
        <end position="745"/>
    </location>
</feature>
<protein>
    <submittedName>
        <fullName evidence="2">DUF5682 family protein</fullName>
    </submittedName>
</protein>
<evidence type="ECO:0000256" key="1">
    <source>
        <dbReference type="SAM" id="MobiDB-lite"/>
    </source>
</evidence>
<evidence type="ECO:0000313" key="3">
    <source>
        <dbReference type="Proteomes" id="UP001597368"/>
    </source>
</evidence>
<proteinExistence type="predicted"/>
<accession>A0ABW4SX06</accession>
<feature type="compositionally biased region" description="Low complexity" evidence="1">
    <location>
        <begin position="447"/>
        <end position="464"/>
    </location>
</feature>
<name>A0ABW4SX06_9ACTN</name>
<feature type="compositionally biased region" description="Pro residues" evidence="1">
    <location>
        <begin position="468"/>
        <end position="477"/>
    </location>
</feature>
<feature type="compositionally biased region" description="Basic and acidic residues" evidence="1">
    <location>
        <begin position="734"/>
        <end position="745"/>
    </location>
</feature>